<feature type="domain" description="Fimbrial-type adhesion" evidence="5">
    <location>
        <begin position="204"/>
        <end position="375"/>
    </location>
</feature>
<dbReference type="Gene3D" id="2.60.40.3310">
    <property type="match status" value="1"/>
</dbReference>
<evidence type="ECO:0000256" key="1">
    <source>
        <dbReference type="ARBA" id="ARBA00004561"/>
    </source>
</evidence>
<accession>A0A3R9PRU6</accession>
<keyword evidence="4" id="KW-0281">Fimbrium</keyword>
<evidence type="ECO:0000313" key="7">
    <source>
        <dbReference type="Proteomes" id="UP000276389"/>
    </source>
</evidence>
<dbReference type="PANTHER" id="PTHR33420">
    <property type="entry name" value="FIMBRIAL SUBUNIT ELFA-RELATED"/>
    <property type="match status" value="1"/>
</dbReference>
<dbReference type="PANTHER" id="PTHR33420:SF3">
    <property type="entry name" value="FIMBRIAL SUBUNIT ELFA"/>
    <property type="match status" value="1"/>
</dbReference>
<dbReference type="GO" id="GO:0043709">
    <property type="term" value="P:cell adhesion involved in single-species biofilm formation"/>
    <property type="evidence" value="ECO:0007669"/>
    <property type="project" value="TreeGrafter"/>
</dbReference>
<dbReference type="InterPro" id="IPR050263">
    <property type="entry name" value="Bact_Fimbrial_Adh_Pro"/>
</dbReference>
<dbReference type="InterPro" id="IPR000259">
    <property type="entry name" value="Adhesion_dom_fimbrial"/>
</dbReference>
<comment type="subcellular location">
    <subcellularLocation>
        <location evidence="1">Fimbrium</location>
    </subcellularLocation>
</comment>
<dbReference type="SUPFAM" id="SSF49401">
    <property type="entry name" value="Bacterial adhesins"/>
    <property type="match status" value="1"/>
</dbReference>
<evidence type="ECO:0000259" key="5">
    <source>
        <dbReference type="Pfam" id="PF00419"/>
    </source>
</evidence>
<evidence type="ECO:0000313" key="6">
    <source>
        <dbReference type="EMBL" id="RSK63147.1"/>
    </source>
</evidence>
<dbReference type="Gene3D" id="2.60.40.1090">
    <property type="entry name" value="Fimbrial-type adhesion domain"/>
    <property type="match status" value="1"/>
</dbReference>
<evidence type="ECO:0000256" key="4">
    <source>
        <dbReference type="ARBA" id="ARBA00023263"/>
    </source>
</evidence>
<name>A0A3R9PRU6_9ENTR</name>
<keyword evidence="3" id="KW-0732">Signal</keyword>
<comment type="caution">
    <text evidence="6">The sequence shown here is derived from an EMBL/GenBank/DDBJ whole genome shotgun (WGS) entry which is preliminary data.</text>
</comment>
<evidence type="ECO:0000256" key="2">
    <source>
        <dbReference type="ARBA" id="ARBA00006671"/>
    </source>
</evidence>
<dbReference type="InterPro" id="IPR036937">
    <property type="entry name" value="Adhesion_dom_fimbrial_sf"/>
</dbReference>
<reference evidence="6 7" key="1">
    <citation type="submission" date="2018-12" db="EMBL/GenBank/DDBJ databases">
        <title>The Genome Submission of two Enterobacter spp. strains.</title>
        <authorList>
            <person name="Wu W."/>
            <person name="Wei L."/>
            <person name="Feng Y."/>
            <person name="Zong Z."/>
        </authorList>
    </citation>
    <scope>NUCLEOTIDE SEQUENCE [LARGE SCALE GENOMIC DNA]</scope>
    <source>
        <strain evidence="6 7">WCHEHu045002</strain>
    </source>
</reference>
<dbReference type="AlphaFoldDB" id="A0A3R9PRU6"/>
<proteinExistence type="inferred from homology"/>
<gene>
    <name evidence="6" type="ORF">EJE24_22640</name>
</gene>
<dbReference type="GO" id="GO:0009289">
    <property type="term" value="C:pilus"/>
    <property type="evidence" value="ECO:0007669"/>
    <property type="project" value="UniProtKB-SubCell"/>
</dbReference>
<dbReference type="RefSeq" id="WP_125915631.1">
    <property type="nucleotide sequence ID" value="NZ_RWHU01000012.1"/>
</dbReference>
<sequence length="376" mass="40788">MLLNKWLNAVLMMFTLSMLLVISGNKAYALICNVDIPVRMDSFQLQGGNITVGNELPNGTILYQQRIQSSKDYANAPHGLCDNSGPYTDIQYAYLTSTPNGLSAWQGGSYSGKIYNTNIPGIGVVINVGYANGLNTTKYKWYEETRSAIANIQVWTTASVIFIKTGDVSPGILNGASLPTVRYQNDYTTTAGQVMFTWNPYTFNFSGALNVVSRTCDVSSYSVSLGSWNVKVLEKNGLTEWRDASVKMSGCPRFYGYMSNPFTTEHLTGKNTTAISYTPNAFGLHLSPLYGTVNAAQGLMNIEPDTNAAKGVAIQIASGSSASNALFNLGSEQRIIAPDDGRAEISIPLVARYIKTDENVSAGKADGKVVFTINYY</sequence>
<dbReference type="EMBL" id="RWHU01000012">
    <property type="protein sequence ID" value="RSK63147.1"/>
    <property type="molecule type" value="Genomic_DNA"/>
</dbReference>
<organism evidence="6 7">
    <name type="scientific">Enterobacter huaxiensis</name>
    <dbReference type="NCBI Taxonomy" id="2494702"/>
    <lineage>
        <taxon>Bacteria</taxon>
        <taxon>Pseudomonadati</taxon>
        <taxon>Pseudomonadota</taxon>
        <taxon>Gammaproteobacteria</taxon>
        <taxon>Enterobacterales</taxon>
        <taxon>Enterobacteriaceae</taxon>
        <taxon>Enterobacter</taxon>
    </lineage>
</organism>
<dbReference type="Pfam" id="PF00419">
    <property type="entry name" value="Fimbrial"/>
    <property type="match status" value="1"/>
</dbReference>
<protein>
    <recommendedName>
        <fullName evidence="5">Fimbrial-type adhesion domain-containing protein</fullName>
    </recommendedName>
</protein>
<evidence type="ECO:0000256" key="3">
    <source>
        <dbReference type="ARBA" id="ARBA00022729"/>
    </source>
</evidence>
<dbReference type="InterPro" id="IPR008966">
    <property type="entry name" value="Adhesion_dom_sf"/>
</dbReference>
<comment type="similarity">
    <text evidence="2">Belongs to the fimbrial protein family.</text>
</comment>
<dbReference type="Proteomes" id="UP000276389">
    <property type="component" value="Unassembled WGS sequence"/>
</dbReference>